<evidence type="ECO:0000256" key="1">
    <source>
        <dbReference type="SAM" id="Phobius"/>
    </source>
</evidence>
<comment type="caution">
    <text evidence="2">The sequence shown here is derived from an EMBL/GenBank/DDBJ whole genome shotgun (WGS) entry which is preliminary data.</text>
</comment>
<dbReference type="InterPro" id="IPR018674">
    <property type="entry name" value="DUF2142_membrane"/>
</dbReference>
<keyword evidence="1" id="KW-0472">Membrane</keyword>
<feature type="transmembrane region" description="Helical" evidence="1">
    <location>
        <begin position="331"/>
        <end position="350"/>
    </location>
</feature>
<reference evidence="2" key="1">
    <citation type="submission" date="2020-08" db="EMBL/GenBank/DDBJ databases">
        <title>Ramlibacter sp. GTP1 16S ribosomal RNA gene genome sequencing and assembly.</title>
        <authorList>
            <person name="Kang M."/>
        </authorList>
    </citation>
    <scope>NUCLEOTIDE SEQUENCE</scope>
    <source>
        <strain evidence="2">GTP1</strain>
    </source>
</reference>
<organism evidence="2 3">
    <name type="scientific">Ramlibacter albus</name>
    <dbReference type="NCBI Taxonomy" id="2079448"/>
    <lineage>
        <taxon>Bacteria</taxon>
        <taxon>Pseudomonadati</taxon>
        <taxon>Pseudomonadota</taxon>
        <taxon>Betaproteobacteria</taxon>
        <taxon>Burkholderiales</taxon>
        <taxon>Comamonadaceae</taxon>
        <taxon>Ramlibacter</taxon>
    </lineage>
</organism>
<feature type="transmembrane region" description="Helical" evidence="1">
    <location>
        <begin position="396"/>
        <end position="418"/>
    </location>
</feature>
<accession>A0A923M8E8</accession>
<feature type="transmembrane region" description="Helical" evidence="1">
    <location>
        <begin position="216"/>
        <end position="243"/>
    </location>
</feature>
<dbReference type="Pfam" id="PF09913">
    <property type="entry name" value="DUF2142"/>
    <property type="match status" value="1"/>
</dbReference>
<proteinExistence type="predicted"/>
<dbReference type="Proteomes" id="UP000596827">
    <property type="component" value="Unassembled WGS sequence"/>
</dbReference>
<keyword evidence="1" id="KW-1133">Transmembrane helix</keyword>
<evidence type="ECO:0000313" key="2">
    <source>
        <dbReference type="EMBL" id="MBC5764756.1"/>
    </source>
</evidence>
<keyword evidence="1" id="KW-0812">Transmembrane</keyword>
<feature type="transmembrane region" description="Helical" evidence="1">
    <location>
        <begin position="164"/>
        <end position="180"/>
    </location>
</feature>
<keyword evidence="3" id="KW-1185">Reference proteome</keyword>
<name>A0A923M8E8_9BURK</name>
<protein>
    <submittedName>
        <fullName evidence="2">DUF2142 domain-containing protein</fullName>
    </submittedName>
</protein>
<feature type="transmembrane region" description="Helical" evidence="1">
    <location>
        <begin position="424"/>
        <end position="446"/>
    </location>
</feature>
<dbReference type="AlphaFoldDB" id="A0A923M8E8"/>
<gene>
    <name evidence="2" type="ORF">H8R02_09865</name>
</gene>
<dbReference type="PROSITE" id="PS51257">
    <property type="entry name" value="PROKAR_LIPOPROTEIN"/>
    <property type="match status" value="1"/>
</dbReference>
<dbReference type="RefSeq" id="WP_187081231.1">
    <property type="nucleotide sequence ID" value="NZ_JACORU010000003.1"/>
</dbReference>
<feature type="transmembrane region" description="Helical" evidence="1">
    <location>
        <begin position="362"/>
        <end position="384"/>
    </location>
</feature>
<sequence length="450" mass="48909">MTRGRLLALWAALVVLAACVSALIPPMQSPDEHSHVFRAQALAHGQLRMETPPGQSTGVYVDEGLIYFVQPHLWKIVSERAARLTPHEKELTHAKRWEGKAHFVQIPGTGYYFPLVYAPHAVGIGLGELLGLSVVHSYRLMRVVCIAASLALLVAAFRIARPPLLAIALLLLPMTVYQLVQPTLDGFTTSLAVLALSLFTRRIMEPEGGSRREDWVLAGCLFLLATSRVHLAPLLLLPLYLAWRRKSPAAAVPGVVALAATLAWTGYALATTVDARVKRDHTTAQLVLQYVQHPLDFVRIVWASVTDEKLGTEYSRSFIGVLGWLDTHLALHWYTALWIGLALCLLVSALRAPLRQAAEGRAVLVLGAVASVALAFFALLVTWTPHPAKTIEGIQGRYFIVPALAVAYALASPAGAAPPDRLRWVAWGLGGAFAAAALYALVEAILGRYH</sequence>
<dbReference type="EMBL" id="JACORU010000003">
    <property type="protein sequence ID" value="MBC5764756.1"/>
    <property type="molecule type" value="Genomic_DNA"/>
</dbReference>
<feature type="transmembrane region" description="Helical" evidence="1">
    <location>
        <begin position="249"/>
        <end position="270"/>
    </location>
</feature>
<evidence type="ECO:0000313" key="3">
    <source>
        <dbReference type="Proteomes" id="UP000596827"/>
    </source>
</evidence>